<proteinExistence type="predicted"/>
<dbReference type="RefSeq" id="WP_004012380.1">
    <property type="nucleotide sequence ID" value="NZ_CAMPNB010000005.1"/>
</dbReference>
<feature type="domain" description="Integration host factor-like helix-two turn-helix" evidence="1">
    <location>
        <begin position="32"/>
        <end position="102"/>
    </location>
</feature>
<dbReference type="OrthoDB" id="3197442at2"/>
<evidence type="ECO:0000313" key="8">
    <source>
        <dbReference type="Proteomes" id="UP000582487"/>
    </source>
</evidence>
<dbReference type="EMBL" id="JABCUR010000002">
    <property type="protein sequence ID" value="NMW64517.1"/>
    <property type="molecule type" value="Genomic_DNA"/>
</dbReference>
<dbReference type="Proteomes" id="UP000578252">
    <property type="component" value="Unassembled WGS sequence"/>
</dbReference>
<dbReference type="NCBIfam" id="NF041260">
    <property type="entry name" value="actino_IHF"/>
    <property type="match status" value="1"/>
</dbReference>
<evidence type="ECO:0000313" key="2">
    <source>
        <dbReference type="EMBL" id="MCU9968140.1"/>
    </source>
</evidence>
<reference evidence="2 9" key="2">
    <citation type="submission" date="2019-08" db="EMBL/GenBank/DDBJ databases">
        <title>Comparison of rpoB and gyrB Sequences from Mobiluncus Species and Development of a Multiplex PCR Method for Clinical Detection of Mobiluncus curtisii and Mobiluncus mulieris.</title>
        <authorList>
            <person name="Yang L."/>
            <person name="Shen Y."/>
            <person name="Xu G."/>
            <person name="Shu L.-B."/>
            <person name="Hu J."/>
            <person name="Zhang R."/>
            <person name="Wang Y."/>
            <person name="Zhou H.-W."/>
            <person name="Zhang X."/>
        </authorList>
    </citation>
    <scope>NUCLEOTIDE SEQUENCE [LARGE SCALE GENOMIC DNA]</scope>
    <source>
        <strain evidence="2 9">M26</strain>
    </source>
</reference>
<dbReference type="Proteomes" id="UP000255284">
    <property type="component" value="Unassembled WGS sequence"/>
</dbReference>
<reference evidence="5 6" key="1">
    <citation type="submission" date="2018-06" db="EMBL/GenBank/DDBJ databases">
        <authorList>
            <consortium name="Pathogen Informatics"/>
            <person name="Doyle S."/>
        </authorList>
    </citation>
    <scope>NUCLEOTIDE SEQUENCE [LARGE SCALE GENOMIC DNA]</scope>
    <source>
        <strain evidence="5 6">NCTC11819</strain>
    </source>
</reference>
<dbReference type="InterPro" id="IPR047806">
    <property type="entry name" value="IHF_actinobact"/>
</dbReference>
<evidence type="ECO:0000313" key="4">
    <source>
        <dbReference type="EMBL" id="NMW92254.1"/>
    </source>
</evidence>
<dbReference type="Proteomes" id="UP001209486">
    <property type="component" value="Unassembled WGS sequence"/>
</dbReference>
<dbReference type="Gene3D" id="1.10.8.50">
    <property type="match status" value="1"/>
</dbReference>
<dbReference type="Proteomes" id="UP000582487">
    <property type="component" value="Unassembled WGS sequence"/>
</dbReference>
<protein>
    <submittedName>
        <fullName evidence="3">Integration host factor MihF</fullName>
    </submittedName>
</protein>
<evidence type="ECO:0000313" key="3">
    <source>
        <dbReference type="EMBL" id="NMW64517.1"/>
    </source>
</evidence>
<evidence type="ECO:0000313" key="6">
    <source>
        <dbReference type="Proteomes" id="UP000255284"/>
    </source>
</evidence>
<reference evidence="7 8" key="3">
    <citation type="submission" date="2020-04" db="EMBL/GenBank/DDBJ databases">
        <title>Antimicrobial susceptibility and clonality of vaginal-derived multi-drug resistant Mobiluncus isolates in China.</title>
        <authorList>
            <person name="Zhang X."/>
        </authorList>
    </citation>
    <scope>NUCLEOTIDE SEQUENCE [LARGE SCALE GENOMIC DNA]</scope>
    <source>
        <strain evidence="3 7">13</strain>
        <strain evidence="4 8">7</strain>
    </source>
</reference>
<dbReference type="Pfam" id="PF22525">
    <property type="entry name" value="H2TH_5"/>
    <property type="match status" value="1"/>
</dbReference>
<accession>A0A2J9KR12</accession>
<evidence type="ECO:0000259" key="1">
    <source>
        <dbReference type="Pfam" id="PF22525"/>
    </source>
</evidence>
<dbReference type="EMBL" id="VSZY01000002">
    <property type="protein sequence ID" value="MCU9968140.1"/>
    <property type="molecule type" value="Genomic_DNA"/>
</dbReference>
<dbReference type="AlphaFoldDB" id="A0A2J9KR12"/>
<dbReference type="EMBL" id="JABCUV010000001">
    <property type="protein sequence ID" value="NMW92254.1"/>
    <property type="molecule type" value="Genomic_DNA"/>
</dbReference>
<dbReference type="EMBL" id="UGGQ01000006">
    <property type="protein sequence ID" value="STO17408.1"/>
    <property type="molecule type" value="Genomic_DNA"/>
</dbReference>
<sequence>MALPPLTAEQRAEALKKAAAARKHRAEIKADLKTRKRTLSQILAAASQDEALSKMKVVSLLEALPRVGTKTAAAAMEEIGISPARRIRGLGPNQTEELIKRFG</sequence>
<dbReference type="GeneID" id="61167954"/>
<organism evidence="3 7">
    <name type="scientific">Mobiluncus mulieris</name>
    <dbReference type="NCBI Taxonomy" id="2052"/>
    <lineage>
        <taxon>Bacteria</taxon>
        <taxon>Bacillati</taxon>
        <taxon>Actinomycetota</taxon>
        <taxon>Actinomycetes</taxon>
        <taxon>Actinomycetales</taxon>
        <taxon>Actinomycetaceae</taxon>
        <taxon>Mobiluncus</taxon>
    </lineage>
</organism>
<dbReference type="InterPro" id="IPR055201">
    <property type="entry name" value="IHF-like_H2TH"/>
</dbReference>
<name>A0A2J9KR12_9ACTO</name>
<comment type="caution">
    <text evidence="3">The sequence shown here is derived from an EMBL/GenBank/DDBJ whole genome shotgun (WGS) entry which is preliminary data.</text>
</comment>
<evidence type="ECO:0000313" key="9">
    <source>
        <dbReference type="Proteomes" id="UP001209486"/>
    </source>
</evidence>
<evidence type="ECO:0000313" key="7">
    <source>
        <dbReference type="Proteomes" id="UP000578252"/>
    </source>
</evidence>
<evidence type="ECO:0000313" key="5">
    <source>
        <dbReference type="EMBL" id="STO17408.1"/>
    </source>
</evidence>
<gene>
    <name evidence="2" type="ORF">FYZ43_01615</name>
    <name evidence="4" type="ORF">HHJ74_00780</name>
    <name evidence="3" type="ORF">HHJ78_02985</name>
    <name evidence="5" type="ORF">NCTC11819_01998</name>
</gene>